<accession>A0A1H1LJI8</accession>
<dbReference type="PROSITE" id="PS50928">
    <property type="entry name" value="ABC_TM1"/>
    <property type="match status" value="1"/>
</dbReference>
<dbReference type="PANTHER" id="PTHR32243:SF18">
    <property type="entry name" value="INNER MEMBRANE ABC TRANSPORTER PERMEASE PROTEIN YCJP"/>
    <property type="match status" value="1"/>
</dbReference>
<evidence type="ECO:0000256" key="3">
    <source>
        <dbReference type="ARBA" id="ARBA00022475"/>
    </source>
</evidence>
<dbReference type="Proteomes" id="UP000199092">
    <property type="component" value="Chromosome I"/>
</dbReference>
<keyword evidence="10" id="KW-1185">Reference proteome</keyword>
<dbReference type="Pfam" id="PF00528">
    <property type="entry name" value="BPD_transp_1"/>
    <property type="match status" value="1"/>
</dbReference>
<keyword evidence="2 7" id="KW-0813">Transport</keyword>
<keyword evidence="6 7" id="KW-0472">Membrane</keyword>
<evidence type="ECO:0000256" key="7">
    <source>
        <dbReference type="RuleBase" id="RU363032"/>
    </source>
</evidence>
<feature type="transmembrane region" description="Helical" evidence="7">
    <location>
        <begin position="107"/>
        <end position="131"/>
    </location>
</feature>
<dbReference type="STRING" id="546871.SAMN04488543_0301"/>
<feature type="transmembrane region" description="Helical" evidence="7">
    <location>
        <begin position="184"/>
        <end position="206"/>
    </location>
</feature>
<evidence type="ECO:0000256" key="6">
    <source>
        <dbReference type="ARBA" id="ARBA00023136"/>
    </source>
</evidence>
<feature type="domain" description="ABC transmembrane type-1" evidence="8">
    <location>
        <begin position="72"/>
        <end position="263"/>
    </location>
</feature>
<reference evidence="9 10" key="1">
    <citation type="submission" date="2016-10" db="EMBL/GenBank/DDBJ databases">
        <authorList>
            <person name="de Groot N.N."/>
        </authorList>
    </citation>
    <scope>NUCLEOTIDE SEQUENCE [LARGE SCALE GENOMIC DNA]</scope>
    <source>
        <strain evidence="9 10">DSM 21741</strain>
    </source>
</reference>
<proteinExistence type="inferred from homology"/>
<dbReference type="GO" id="GO:0055085">
    <property type="term" value="P:transmembrane transport"/>
    <property type="evidence" value="ECO:0007669"/>
    <property type="project" value="InterPro"/>
</dbReference>
<dbReference type="SUPFAM" id="SSF161098">
    <property type="entry name" value="MetI-like"/>
    <property type="match status" value="1"/>
</dbReference>
<dbReference type="Gene3D" id="1.10.3720.10">
    <property type="entry name" value="MetI-like"/>
    <property type="match status" value="1"/>
</dbReference>
<comment type="similarity">
    <text evidence="7">Belongs to the binding-protein-dependent transport system permease family.</text>
</comment>
<evidence type="ECO:0000259" key="8">
    <source>
        <dbReference type="PROSITE" id="PS50928"/>
    </source>
</evidence>
<feature type="transmembrane region" description="Helical" evidence="7">
    <location>
        <begin position="246"/>
        <end position="268"/>
    </location>
</feature>
<evidence type="ECO:0000313" key="9">
    <source>
        <dbReference type="EMBL" id="SDR74490.1"/>
    </source>
</evidence>
<dbReference type="RefSeq" id="WP_091409187.1">
    <property type="nucleotide sequence ID" value="NZ_LT629749.1"/>
</dbReference>
<name>A0A1H1LJI8_9ACTN</name>
<keyword evidence="4 7" id="KW-0812">Transmembrane</keyword>
<evidence type="ECO:0000256" key="4">
    <source>
        <dbReference type="ARBA" id="ARBA00022692"/>
    </source>
</evidence>
<feature type="transmembrane region" description="Helical" evidence="7">
    <location>
        <begin position="12"/>
        <end position="32"/>
    </location>
</feature>
<feature type="transmembrane region" description="Helical" evidence="7">
    <location>
        <begin position="76"/>
        <end position="95"/>
    </location>
</feature>
<evidence type="ECO:0000256" key="2">
    <source>
        <dbReference type="ARBA" id="ARBA00022448"/>
    </source>
</evidence>
<keyword evidence="9" id="KW-0762">Sugar transport</keyword>
<dbReference type="EMBL" id="LT629749">
    <property type="protein sequence ID" value="SDR74490.1"/>
    <property type="molecule type" value="Genomic_DNA"/>
</dbReference>
<evidence type="ECO:0000313" key="10">
    <source>
        <dbReference type="Proteomes" id="UP000199092"/>
    </source>
</evidence>
<comment type="subcellular location">
    <subcellularLocation>
        <location evidence="1 7">Cell membrane</location>
        <topology evidence="1 7">Multi-pass membrane protein</topology>
    </subcellularLocation>
</comment>
<dbReference type="InterPro" id="IPR035906">
    <property type="entry name" value="MetI-like_sf"/>
</dbReference>
<keyword evidence="3" id="KW-1003">Cell membrane</keyword>
<dbReference type="InterPro" id="IPR050901">
    <property type="entry name" value="BP-dep_ABC_trans_perm"/>
</dbReference>
<dbReference type="CDD" id="cd06261">
    <property type="entry name" value="TM_PBP2"/>
    <property type="match status" value="1"/>
</dbReference>
<evidence type="ECO:0000256" key="5">
    <source>
        <dbReference type="ARBA" id="ARBA00022989"/>
    </source>
</evidence>
<keyword evidence="5 7" id="KW-1133">Transmembrane helix</keyword>
<dbReference type="OrthoDB" id="3568785at2"/>
<feature type="transmembrane region" description="Helical" evidence="7">
    <location>
        <begin position="143"/>
        <end position="163"/>
    </location>
</feature>
<dbReference type="PANTHER" id="PTHR32243">
    <property type="entry name" value="MALTOSE TRANSPORT SYSTEM PERMEASE-RELATED"/>
    <property type="match status" value="1"/>
</dbReference>
<organism evidence="9 10">
    <name type="scientific">Friedmanniella luteola</name>
    <dbReference type="NCBI Taxonomy" id="546871"/>
    <lineage>
        <taxon>Bacteria</taxon>
        <taxon>Bacillati</taxon>
        <taxon>Actinomycetota</taxon>
        <taxon>Actinomycetes</taxon>
        <taxon>Propionibacteriales</taxon>
        <taxon>Nocardioidaceae</taxon>
        <taxon>Friedmanniella</taxon>
    </lineage>
</organism>
<dbReference type="AlphaFoldDB" id="A0A1H1LJI8"/>
<dbReference type="InterPro" id="IPR000515">
    <property type="entry name" value="MetI-like"/>
</dbReference>
<dbReference type="GO" id="GO:0005886">
    <property type="term" value="C:plasma membrane"/>
    <property type="evidence" value="ECO:0007669"/>
    <property type="project" value="UniProtKB-SubCell"/>
</dbReference>
<protein>
    <submittedName>
        <fullName evidence="9">Multiple sugar transport system permease protein</fullName>
    </submittedName>
</protein>
<gene>
    <name evidence="9" type="ORF">SAMN04488543_0301</name>
</gene>
<evidence type="ECO:0000256" key="1">
    <source>
        <dbReference type="ARBA" id="ARBA00004651"/>
    </source>
</evidence>
<sequence length="278" mass="30076">MIDKVSAPLRALQVALLGLWLVITLFPLYWIVVTSFKDPGTIAAFPLRYLPSPWSLANYTSLFQNSSFGTYMGNSLLVSVVAAAVATLISLLSAYTLARFEFRAKGALLMAFLVTQMIPAFIALGPLYVLMVDLGLVDRKGGLVLLYIALCIPFCTIMLRGFFENVPDALEEAAMVDGCSRLSALFRVIVPVMTPGIMAAFIFNFVNCWNELFLSVTLMNSDSNKTIPTALNGFISSFNIEWGPMAAAAVLTIVPTMAMFALASRLIVEGLTSGAVKG</sequence>